<dbReference type="SUPFAM" id="SSF46689">
    <property type="entry name" value="Homeodomain-like"/>
    <property type="match status" value="1"/>
</dbReference>
<evidence type="ECO:0000256" key="1">
    <source>
        <dbReference type="ARBA" id="ARBA00022491"/>
    </source>
</evidence>
<keyword evidence="2" id="KW-0805">Transcription regulation</keyword>
<comment type="caution">
    <text evidence="7">The sequence shown here is derived from an EMBL/GenBank/DDBJ whole genome shotgun (WGS) entry which is preliminary data.</text>
</comment>
<keyword evidence="4" id="KW-0804">Transcription</keyword>
<evidence type="ECO:0000313" key="8">
    <source>
        <dbReference type="Proteomes" id="UP000295388"/>
    </source>
</evidence>
<gene>
    <name evidence="7" type="ORF">EV643_11060</name>
</gene>
<dbReference type="PROSITE" id="PS50977">
    <property type="entry name" value="HTH_TETR_2"/>
    <property type="match status" value="1"/>
</dbReference>
<dbReference type="Gene3D" id="1.10.357.10">
    <property type="entry name" value="Tetracycline Repressor, domain 2"/>
    <property type="match status" value="1"/>
</dbReference>
<reference evidence="7 8" key="1">
    <citation type="submission" date="2019-03" db="EMBL/GenBank/DDBJ databases">
        <title>Genomic Encyclopedia of Type Strains, Phase III (KMG-III): the genomes of soil and plant-associated and newly described type strains.</title>
        <authorList>
            <person name="Whitman W."/>
        </authorList>
    </citation>
    <scope>NUCLEOTIDE SEQUENCE [LARGE SCALE GENOMIC DNA]</scope>
    <source>
        <strain evidence="7 8">VKM Ac-2527</strain>
    </source>
</reference>
<dbReference type="InterPro" id="IPR050109">
    <property type="entry name" value="HTH-type_TetR-like_transc_reg"/>
</dbReference>
<dbReference type="Pfam" id="PF13977">
    <property type="entry name" value="TetR_C_6"/>
    <property type="match status" value="1"/>
</dbReference>
<feature type="domain" description="HTH tetR-type" evidence="6">
    <location>
        <begin position="21"/>
        <end position="81"/>
    </location>
</feature>
<protein>
    <submittedName>
        <fullName evidence="7">TetR family transcriptional regulator</fullName>
    </submittedName>
</protein>
<evidence type="ECO:0000256" key="5">
    <source>
        <dbReference type="PROSITE-ProRule" id="PRU00335"/>
    </source>
</evidence>
<dbReference type="Proteomes" id="UP000295388">
    <property type="component" value="Unassembled WGS sequence"/>
</dbReference>
<dbReference type="Pfam" id="PF00440">
    <property type="entry name" value="TetR_N"/>
    <property type="match status" value="1"/>
</dbReference>
<dbReference type="PANTHER" id="PTHR30055:SF234">
    <property type="entry name" value="HTH-TYPE TRANSCRIPTIONAL REGULATOR BETI"/>
    <property type="match status" value="1"/>
</dbReference>
<dbReference type="InterPro" id="IPR039538">
    <property type="entry name" value="BetI_C"/>
</dbReference>
<feature type="DNA-binding region" description="H-T-H motif" evidence="5">
    <location>
        <begin position="44"/>
        <end position="63"/>
    </location>
</feature>
<evidence type="ECO:0000256" key="2">
    <source>
        <dbReference type="ARBA" id="ARBA00023015"/>
    </source>
</evidence>
<dbReference type="AlphaFoldDB" id="A0A4R6KDM4"/>
<dbReference type="RefSeq" id="WP_133801843.1">
    <property type="nucleotide sequence ID" value="NZ_SNWQ01000010.1"/>
</dbReference>
<dbReference type="InterPro" id="IPR001647">
    <property type="entry name" value="HTH_TetR"/>
</dbReference>
<dbReference type="InterPro" id="IPR036271">
    <property type="entry name" value="Tet_transcr_reg_TetR-rel_C_sf"/>
</dbReference>
<sequence length="223" mass="25067">MEDRVAGEATPLTRGPYRKGIERREQIIRSAAEVFGELGYIGGSLRTIGDRVGASPATLIQYFGSKEGLLMAVLDEWTIQTAQWAMPGDPPGLEYFRAMPAIMEFHVDHRGTLELFLTMAAEATNPDHPAREFIQRRYAETVRHWTAKLRQAVVNGEVAALTEEQIEAEIRILIAVLDGIELQWLLGAELDLRRLIATHIDQTITRWQSTQSNSLETGQLRMP</sequence>
<organism evidence="7 8">
    <name type="scientific">Kribbella caucasensis</name>
    <dbReference type="NCBI Taxonomy" id="2512215"/>
    <lineage>
        <taxon>Bacteria</taxon>
        <taxon>Bacillati</taxon>
        <taxon>Actinomycetota</taxon>
        <taxon>Actinomycetes</taxon>
        <taxon>Propionibacteriales</taxon>
        <taxon>Kribbellaceae</taxon>
        <taxon>Kribbella</taxon>
    </lineage>
</organism>
<dbReference type="PANTHER" id="PTHR30055">
    <property type="entry name" value="HTH-TYPE TRANSCRIPTIONAL REGULATOR RUTR"/>
    <property type="match status" value="1"/>
</dbReference>
<dbReference type="PRINTS" id="PR00455">
    <property type="entry name" value="HTHTETR"/>
</dbReference>
<name>A0A4R6KDM4_9ACTN</name>
<proteinExistence type="predicted"/>
<accession>A0A4R6KDM4</accession>
<keyword evidence="3 5" id="KW-0238">DNA-binding</keyword>
<keyword evidence="8" id="KW-1185">Reference proteome</keyword>
<evidence type="ECO:0000259" key="6">
    <source>
        <dbReference type="PROSITE" id="PS50977"/>
    </source>
</evidence>
<dbReference type="SUPFAM" id="SSF48498">
    <property type="entry name" value="Tetracyclin repressor-like, C-terminal domain"/>
    <property type="match status" value="1"/>
</dbReference>
<dbReference type="InterPro" id="IPR009057">
    <property type="entry name" value="Homeodomain-like_sf"/>
</dbReference>
<keyword evidence="1" id="KW-0678">Repressor</keyword>
<dbReference type="GO" id="GO:0003700">
    <property type="term" value="F:DNA-binding transcription factor activity"/>
    <property type="evidence" value="ECO:0007669"/>
    <property type="project" value="TreeGrafter"/>
</dbReference>
<evidence type="ECO:0000256" key="3">
    <source>
        <dbReference type="ARBA" id="ARBA00023125"/>
    </source>
</evidence>
<dbReference type="GO" id="GO:0000976">
    <property type="term" value="F:transcription cis-regulatory region binding"/>
    <property type="evidence" value="ECO:0007669"/>
    <property type="project" value="TreeGrafter"/>
</dbReference>
<dbReference type="EMBL" id="SNWQ01000010">
    <property type="protein sequence ID" value="TDO46677.1"/>
    <property type="molecule type" value="Genomic_DNA"/>
</dbReference>
<dbReference type="OrthoDB" id="3767959at2"/>
<evidence type="ECO:0000313" key="7">
    <source>
        <dbReference type="EMBL" id="TDO46677.1"/>
    </source>
</evidence>
<evidence type="ECO:0000256" key="4">
    <source>
        <dbReference type="ARBA" id="ARBA00023163"/>
    </source>
</evidence>